<comment type="caution">
    <text evidence="1">The sequence shown here is derived from an EMBL/GenBank/DDBJ whole genome shotgun (WGS) entry which is preliminary data.</text>
</comment>
<accession>A0ACB9GW72</accession>
<keyword evidence="2" id="KW-1185">Reference proteome</keyword>
<reference evidence="1 2" key="2">
    <citation type="journal article" date="2022" name="Mol. Ecol. Resour.">
        <title>The genomes of chicory, endive, great burdock and yacon provide insights into Asteraceae paleo-polyploidization history and plant inulin production.</title>
        <authorList>
            <person name="Fan W."/>
            <person name="Wang S."/>
            <person name="Wang H."/>
            <person name="Wang A."/>
            <person name="Jiang F."/>
            <person name="Liu H."/>
            <person name="Zhao H."/>
            <person name="Xu D."/>
            <person name="Zhang Y."/>
        </authorList>
    </citation>
    <scope>NUCLEOTIDE SEQUENCE [LARGE SCALE GENOMIC DNA]</scope>
    <source>
        <strain evidence="2">cv. Punajuju</strain>
        <tissue evidence="1">Leaves</tissue>
    </source>
</reference>
<reference evidence="2" key="1">
    <citation type="journal article" date="2022" name="Mol. Ecol. Resour.">
        <title>The genomes of chicory, endive, great burdock and yacon provide insights into Asteraceae palaeo-polyploidization history and plant inulin production.</title>
        <authorList>
            <person name="Fan W."/>
            <person name="Wang S."/>
            <person name="Wang H."/>
            <person name="Wang A."/>
            <person name="Jiang F."/>
            <person name="Liu H."/>
            <person name="Zhao H."/>
            <person name="Xu D."/>
            <person name="Zhang Y."/>
        </authorList>
    </citation>
    <scope>NUCLEOTIDE SEQUENCE [LARGE SCALE GENOMIC DNA]</scope>
    <source>
        <strain evidence="2">cv. Punajuju</strain>
    </source>
</reference>
<protein>
    <submittedName>
        <fullName evidence="1">Uncharacterized protein</fullName>
    </submittedName>
</protein>
<name>A0ACB9GW72_CICIN</name>
<sequence length="150" mass="16782">MAIEGESEKTRRDGDTYNKVSPPFCRHNINRGDVEWVSHFVDDSFSSGSSLTYPTGKFPKTKWEPETETFVIVSRKPSLTTPVLRKERSKQTRTGESLGSTLLTGQETEEKPSNNNDASTGQQQPRHCSCCLGINLIDLNNPAPIDEEEH</sequence>
<dbReference type="EMBL" id="CM042009">
    <property type="protein sequence ID" value="KAI3787824.1"/>
    <property type="molecule type" value="Genomic_DNA"/>
</dbReference>
<dbReference type="Proteomes" id="UP001055811">
    <property type="component" value="Linkage Group LG01"/>
</dbReference>
<evidence type="ECO:0000313" key="1">
    <source>
        <dbReference type="EMBL" id="KAI3787824.1"/>
    </source>
</evidence>
<gene>
    <name evidence="1" type="ORF">L2E82_00279</name>
</gene>
<organism evidence="1 2">
    <name type="scientific">Cichorium intybus</name>
    <name type="common">Chicory</name>
    <dbReference type="NCBI Taxonomy" id="13427"/>
    <lineage>
        <taxon>Eukaryota</taxon>
        <taxon>Viridiplantae</taxon>
        <taxon>Streptophyta</taxon>
        <taxon>Embryophyta</taxon>
        <taxon>Tracheophyta</taxon>
        <taxon>Spermatophyta</taxon>
        <taxon>Magnoliopsida</taxon>
        <taxon>eudicotyledons</taxon>
        <taxon>Gunneridae</taxon>
        <taxon>Pentapetalae</taxon>
        <taxon>asterids</taxon>
        <taxon>campanulids</taxon>
        <taxon>Asterales</taxon>
        <taxon>Asteraceae</taxon>
        <taxon>Cichorioideae</taxon>
        <taxon>Cichorieae</taxon>
        <taxon>Cichoriinae</taxon>
        <taxon>Cichorium</taxon>
    </lineage>
</organism>
<evidence type="ECO:0000313" key="2">
    <source>
        <dbReference type="Proteomes" id="UP001055811"/>
    </source>
</evidence>
<proteinExistence type="predicted"/>